<dbReference type="EMBL" id="JBAFSM010000033">
    <property type="protein sequence ID" value="MEG3438675.1"/>
    <property type="molecule type" value="Genomic_DNA"/>
</dbReference>
<dbReference type="Pfam" id="PF07963">
    <property type="entry name" value="N_methyl"/>
    <property type="match status" value="1"/>
</dbReference>
<dbReference type="Proteomes" id="UP001328733">
    <property type="component" value="Unassembled WGS sequence"/>
</dbReference>
<gene>
    <name evidence="2" type="ORF">V0288_16200</name>
</gene>
<feature type="transmembrane region" description="Helical" evidence="1">
    <location>
        <begin position="30"/>
        <end position="49"/>
    </location>
</feature>
<evidence type="ECO:0000313" key="3">
    <source>
        <dbReference type="Proteomes" id="UP001328733"/>
    </source>
</evidence>
<dbReference type="Gene3D" id="3.30.700.10">
    <property type="entry name" value="Glycoprotein, Type 4 Pilin"/>
    <property type="match status" value="1"/>
</dbReference>
<accession>A0AAW9QLJ9</accession>
<dbReference type="InterPro" id="IPR045584">
    <property type="entry name" value="Pilin-like"/>
</dbReference>
<comment type="caution">
    <text evidence="2">The sequence shown here is derived from an EMBL/GenBank/DDBJ whole genome shotgun (WGS) entry which is preliminary data.</text>
</comment>
<evidence type="ECO:0000313" key="2">
    <source>
        <dbReference type="EMBL" id="MEG3438675.1"/>
    </source>
</evidence>
<keyword evidence="1" id="KW-1133">Transmembrane helix</keyword>
<keyword evidence="1" id="KW-0472">Membrane</keyword>
<keyword evidence="1" id="KW-0812">Transmembrane</keyword>
<name>A0AAW9QLJ9_9CHRO</name>
<dbReference type="SUPFAM" id="SSF54523">
    <property type="entry name" value="Pili subunits"/>
    <property type="match status" value="1"/>
</dbReference>
<dbReference type="InterPro" id="IPR012902">
    <property type="entry name" value="N_methyl_site"/>
</dbReference>
<dbReference type="NCBIfam" id="TIGR02532">
    <property type="entry name" value="IV_pilin_GFxxxE"/>
    <property type="match status" value="1"/>
</dbReference>
<dbReference type="RefSeq" id="WP_332866159.1">
    <property type="nucleotide sequence ID" value="NZ_JBAFSM010000033.1"/>
</dbReference>
<organism evidence="2 3">
    <name type="scientific">Pannus brasiliensis CCIBt3594</name>
    <dbReference type="NCBI Taxonomy" id="1427578"/>
    <lineage>
        <taxon>Bacteria</taxon>
        <taxon>Bacillati</taxon>
        <taxon>Cyanobacteriota</taxon>
        <taxon>Cyanophyceae</taxon>
        <taxon>Oscillatoriophycideae</taxon>
        <taxon>Chroococcales</taxon>
        <taxon>Microcystaceae</taxon>
        <taxon>Pannus</taxon>
    </lineage>
</organism>
<reference evidence="2 3" key="1">
    <citation type="submission" date="2024-01" db="EMBL/GenBank/DDBJ databases">
        <title>Genomic insights into the taxonomy and metabolism of the cyanobacterium Pannus brasiliensis CCIBt3594.</title>
        <authorList>
            <person name="Machado M."/>
            <person name="Botero N.B."/>
            <person name="Andreote A.P.D."/>
            <person name="Feitosa A.M.T."/>
            <person name="Popin R."/>
            <person name="Sivonen K."/>
            <person name="Fiore M.F."/>
        </authorList>
    </citation>
    <scope>NUCLEOTIDE SEQUENCE [LARGE SCALE GENOMIC DNA]</scope>
    <source>
        <strain evidence="2 3">CCIBt3594</strain>
    </source>
</reference>
<proteinExistence type="predicted"/>
<evidence type="ECO:0000256" key="1">
    <source>
        <dbReference type="SAM" id="Phobius"/>
    </source>
</evidence>
<protein>
    <submittedName>
        <fullName evidence="2">Prepilin-type N-terminal cleavage/methylation domain-containing protein</fullName>
    </submittedName>
</protein>
<dbReference type="PROSITE" id="PS00409">
    <property type="entry name" value="PROKAR_NTER_METHYL"/>
    <property type="match status" value="1"/>
</dbReference>
<keyword evidence="3" id="KW-1185">Reference proteome</keyword>
<dbReference type="AlphaFoldDB" id="A0AAW9QLJ9"/>
<sequence length="194" mass="21663">MFSIASYRQYRRFSPRGVKGSESGVTLLELLITLVLLGILLAIGLSILLRLMAWTRLNIAASELAAHWRTTRYQAMGEGTNPWTLCMEEIDNEQLRHARIQGSNCEDVTDWQLLTRGVSIDEDNSTLRKGTGVAGNNGKIYRVSWADTRGGLGGSWGQLGRLTLIAPGTPEKKCLFLFDTDGSWNIREDTRCDR</sequence>